<sequence length="44" mass="5063">MNLMFYDQLETLIICNRVSTLFILFLVSAFTALVPLMLLLAVRD</sequence>
<evidence type="ECO:0000313" key="2">
    <source>
        <dbReference type="EMBL" id="JAH42233.1"/>
    </source>
</evidence>
<feature type="transmembrane region" description="Helical" evidence="1">
    <location>
        <begin position="20"/>
        <end position="42"/>
    </location>
</feature>
<evidence type="ECO:0000256" key="1">
    <source>
        <dbReference type="SAM" id="Phobius"/>
    </source>
</evidence>
<proteinExistence type="predicted"/>
<reference evidence="2" key="2">
    <citation type="journal article" date="2015" name="Fish Shellfish Immunol.">
        <title>Early steps in the European eel (Anguilla anguilla)-Vibrio vulnificus interaction in the gills: Role of the RtxA13 toxin.</title>
        <authorList>
            <person name="Callol A."/>
            <person name="Pajuelo D."/>
            <person name="Ebbesson L."/>
            <person name="Teles M."/>
            <person name="MacKenzie S."/>
            <person name="Amaro C."/>
        </authorList>
    </citation>
    <scope>NUCLEOTIDE SEQUENCE</scope>
</reference>
<dbReference type="AlphaFoldDB" id="A0A0E9SP19"/>
<accession>A0A0E9SP19</accession>
<protein>
    <submittedName>
        <fullName evidence="2">Uncharacterized protein</fullName>
    </submittedName>
</protein>
<dbReference type="EMBL" id="GBXM01066344">
    <property type="protein sequence ID" value="JAH42233.1"/>
    <property type="molecule type" value="Transcribed_RNA"/>
</dbReference>
<reference evidence="2" key="1">
    <citation type="submission" date="2014-11" db="EMBL/GenBank/DDBJ databases">
        <authorList>
            <person name="Amaro Gonzalez C."/>
        </authorList>
    </citation>
    <scope>NUCLEOTIDE SEQUENCE</scope>
</reference>
<organism evidence="2">
    <name type="scientific">Anguilla anguilla</name>
    <name type="common">European freshwater eel</name>
    <name type="synonym">Muraena anguilla</name>
    <dbReference type="NCBI Taxonomy" id="7936"/>
    <lineage>
        <taxon>Eukaryota</taxon>
        <taxon>Metazoa</taxon>
        <taxon>Chordata</taxon>
        <taxon>Craniata</taxon>
        <taxon>Vertebrata</taxon>
        <taxon>Euteleostomi</taxon>
        <taxon>Actinopterygii</taxon>
        <taxon>Neopterygii</taxon>
        <taxon>Teleostei</taxon>
        <taxon>Anguilliformes</taxon>
        <taxon>Anguillidae</taxon>
        <taxon>Anguilla</taxon>
    </lineage>
</organism>
<name>A0A0E9SP19_ANGAN</name>
<keyword evidence="1" id="KW-0812">Transmembrane</keyword>
<keyword evidence="1" id="KW-1133">Transmembrane helix</keyword>
<keyword evidence="1" id="KW-0472">Membrane</keyword>